<keyword evidence="3" id="KW-1185">Reference proteome</keyword>
<dbReference type="RefSeq" id="WP_243647039.1">
    <property type="nucleotide sequence ID" value="NZ_SLXK01000016.1"/>
</dbReference>
<gene>
    <name evidence="2" type="ORF">EV207_11645</name>
</gene>
<evidence type="ECO:0000313" key="2">
    <source>
        <dbReference type="EMBL" id="TCP28733.1"/>
    </source>
</evidence>
<feature type="domain" description="DUF6933" evidence="1">
    <location>
        <begin position="3"/>
        <end position="83"/>
    </location>
</feature>
<comment type="caution">
    <text evidence="2">The sequence shown here is derived from an EMBL/GenBank/DDBJ whole genome shotgun (WGS) entry which is preliminary data.</text>
</comment>
<accession>A0A4R2P1Z8</accession>
<evidence type="ECO:0000313" key="3">
    <source>
        <dbReference type="Proteomes" id="UP000295416"/>
    </source>
</evidence>
<name>A0A4R2P1Z8_9BACL</name>
<protein>
    <recommendedName>
        <fullName evidence="1">DUF6933 domain-containing protein</fullName>
    </recommendedName>
</protein>
<reference evidence="2 3" key="1">
    <citation type="submission" date="2019-03" db="EMBL/GenBank/DDBJ databases">
        <title>Genomic Encyclopedia of Type Strains, Phase IV (KMG-IV): sequencing the most valuable type-strain genomes for metagenomic binning, comparative biology and taxonomic classification.</title>
        <authorList>
            <person name="Goeker M."/>
        </authorList>
    </citation>
    <scope>NUCLEOTIDE SEQUENCE [LARGE SCALE GENOMIC DNA]</scope>
    <source>
        <strain evidence="2 3">DSM 19377</strain>
    </source>
</reference>
<dbReference type="EMBL" id="SLXK01000016">
    <property type="protein sequence ID" value="TCP28733.1"/>
    <property type="molecule type" value="Genomic_DNA"/>
</dbReference>
<evidence type="ECO:0000259" key="1">
    <source>
        <dbReference type="Pfam" id="PF22016"/>
    </source>
</evidence>
<dbReference type="Proteomes" id="UP000295416">
    <property type="component" value="Unassembled WGS sequence"/>
</dbReference>
<proteinExistence type="predicted"/>
<dbReference type="InterPro" id="IPR053864">
    <property type="entry name" value="DUF6933"/>
</dbReference>
<organism evidence="2 3">
    <name type="scientific">Scopulibacillus darangshiensis</name>
    <dbReference type="NCBI Taxonomy" id="442528"/>
    <lineage>
        <taxon>Bacteria</taxon>
        <taxon>Bacillati</taxon>
        <taxon>Bacillota</taxon>
        <taxon>Bacilli</taxon>
        <taxon>Bacillales</taxon>
        <taxon>Sporolactobacillaceae</taxon>
        <taxon>Scopulibacillus</taxon>
    </lineage>
</organism>
<sequence>MLTIQCTKKLRDELKIQPLKEVESNDPLYSWHADLFLVNRKKCVLVLNNKTRYNFVLYGLKKPDLKNLDEIIIKNIAENLKADLTVF</sequence>
<dbReference type="AlphaFoldDB" id="A0A4R2P1Z8"/>
<dbReference type="Pfam" id="PF22016">
    <property type="entry name" value="DUF6933"/>
    <property type="match status" value="1"/>
</dbReference>